<reference evidence="1 2" key="1">
    <citation type="submission" date="2014-03" db="EMBL/GenBank/DDBJ databases">
        <title>Genome of Paenirhodobacter enshiensis DW2-9.</title>
        <authorList>
            <person name="Wang D."/>
            <person name="Wang G."/>
        </authorList>
    </citation>
    <scope>NUCLEOTIDE SEQUENCE [LARGE SCALE GENOMIC DNA]</scope>
    <source>
        <strain evidence="1 2">DW2-9</strain>
    </source>
</reference>
<proteinExistence type="predicted"/>
<dbReference type="InterPro" id="IPR010626">
    <property type="entry name" value="DUF1217"/>
</dbReference>
<accession>A0A086Y3J2</accession>
<dbReference type="SUPFAM" id="SSF158837">
    <property type="entry name" value="AGR C 984p-like"/>
    <property type="match status" value="1"/>
</dbReference>
<dbReference type="eggNOG" id="ENOG502ZBJH">
    <property type="taxonomic scope" value="Bacteria"/>
</dbReference>
<keyword evidence="1" id="KW-0966">Cell projection</keyword>
<dbReference type="STRING" id="1105367.CG50_11535"/>
<dbReference type="EMBL" id="JFZB01000005">
    <property type="protein sequence ID" value="KFI28842.1"/>
    <property type="molecule type" value="Genomic_DNA"/>
</dbReference>
<evidence type="ECO:0000313" key="2">
    <source>
        <dbReference type="Proteomes" id="UP000028824"/>
    </source>
</evidence>
<dbReference type="Gene3D" id="1.10.3700.10">
    <property type="entry name" value="AGR C 984p-like"/>
    <property type="match status" value="1"/>
</dbReference>
<keyword evidence="2" id="KW-1185">Reference proteome</keyword>
<evidence type="ECO:0000313" key="1">
    <source>
        <dbReference type="EMBL" id="KFI28842.1"/>
    </source>
</evidence>
<keyword evidence="1" id="KW-0282">Flagellum</keyword>
<dbReference type="OrthoDB" id="7824597at2"/>
<dbReference type="AlphaFoldDB" id="A0A086Y3J2"/>
<name>A0A086Y3J2_9RHOB</name>
<comment type="caution">
    <text evidence="1">The sequence shown here is derived from an EMBL/GenBank/DDBJ whole genome shotgun (WGS) entry which is preliminary data.</text>
</comment>
<sequence>MSYSVALPLSGYAGWKMLTQTMERQKAAFAESAQIQTTEAYFRKKIGSVTSAQDLVSDYRLLSVALGAFGLDEDIRSTYFIRKVLSEGTTDPKSFANKLTDKSYQALSAAFGFGPGETPRTSEPGFADTILKKFETRAFETAVGAQNDAMRIALNAERSLPEMAASGATNNTLWYQIIGSEPLSAYMQGALGLPDSIAALDVDRQLDIYKAKARAVFGSDAVAQLASGKTMDKMTRNYLIRDQIENGTTVANSPALQILQVSRASGGTNILSLLL</sequence>
<gene>
    <name evidence="1" type="ORF">CG50_11535</name>
</gene>
<dbReference type="InterPro" id="IPR023157">
    <property type="entry name" value="AGR-C-984p-like_sf"/>
</dbReference>
<keyword evidence="1" id="KW-0969">Cilium</keyword>
<protein>
    <submittedName>
        <fullName evidence="1">Flagellar protein</fullName>
    </submittedName>
</protein>
<organism evidence="1 2">
    <name type="scientific">Paenirhodobacter enshiensis</name>
    <dbReference type="NCBI Taxonomy" id="1105367"/>
    <lineage>
        <taxon>Bacteria</taxon>
        <taxon>Pseudomonadati</taxon>
        <taxon>Pseudomonadota</taxon>
        <taxon>Alphaproteobacteria</taxon>
        <taxon>Rhodobacterales</taxon>
        <taxon>Rhodobacter group</taxon>
        <taxon>Paenirhodobacter</taxon>
    </lineage>
</organism>
<dbReference type="Proteomes" id="UP000028824">
    <property type="component" value="Unassembled WGS sequence"/>
</dbReference>
<dbReference type="Pfam" id="PF06748">
    <property type="entry name" value="DUF1217"/>
    <property type="match status" value="1"/>
</dbReference>